<feature type="transmembrane region" description="Helical" evidence="6">
    <location>
        <begin position="12"/>
        <end position="32"/>
    </location>
</feature>
<dbReference type="KEGG" id="more:E1B28_011992"/>
<dbReference type="Proteomes" id="UP001049176">
    <property type="component" value="Chromosome 8"/>
</dbReference>
<dbReference type="GO" id="GO:0015205">
    <property type="term" value="F:nucleobase transmembrane transporter activity"/>
    <property type="evidence" value="ECO:0007669"/>
    <property type="project" value="TreeGrafter"/>
</dbReference>
<comment type="subcellular location">
    <subcellularLocation>
        <location evidence="1">Membrane</location>
        <topology evidence="1">Multi-pass membrane protein</topology>
    </subcellularLocation>
</comment>
<reference evidence="7" key="1">
    <citation type="journal article" date="2021" name="Genome Biol. Evol.">
        <title>The assembled and annotated genome of the fairy-ring fungus Marasmius oreades.</title>
        <authorList>
            <person name="Hiltunen M."/>
            <person name="Ament-Velasquez S.L."/>
            <person name="Johannesson H."/>
        </authorList>
    </citation>
    <scope>NUCLEOTIDE SEQUENCE</scope>
    <source>
        <strain evidence="7">03SP1</strain>
    </source>
</reference>
<proteinExistence type="inferred from homology"/>
<comment type="caution">
    <text evidence="7">The sequence shown here is derived from an EMBL/GenBank/DDBJ whole genome shotgun (WGS) entry which is preliminary data.</text>
</comment>
<dbReference type="Gene3D" id="1.10.4160.10">
    <property type="entry name" value="Hydantoin permease"/>
    <property type="match status" value="1"/>
</dbReference>
<dbReference type="EMBL" id="CM032188">
    <property type="protein sequence ID" value="KAG7087948.1"/>
    <property type="molecule type" value="Genomic_DNA"/>
</dbReference>
<evidence type="ECO:0000313" key="7">
    <source>
        <dbReference type="EMBL" id="KAG7087948.1"/>
    </source>
</evidence>
<name>A0A9P7UN76_9AGAR</name>
<evidence type="ECO:0000256" key="6">
    <source>
        <dbReference type="SAM" id="Phobius"/>
    </source>
</evidence>
<dbReference type="OrthoDB" id="2018619at2759"/>
<evidence type="ECO:0000256" key="1">
    <source>
        <dbReference type="ARBA" id="ARBA00004141"/>
    </source>
</evidence>
<dbReference type="Pfam" id="PF02133">
    <property type="entry name" value="Transp_cyt_pur"/>
    <property type="match status" value="1"/>
</dbReference>
<evidence type="ECO:0000256" key="5">
    <source>
        <dbReference type="ARBA" id="ARBA00023136"/>
    </source>
</evidence>
<dbReference type="InterPro" id="IPR001248">
    <property type="entry name" value="Pur-cyt_permease"/>
</dbReference>
<accession>A0A9P7UN76</accession>
<comment type="similarity">
    <text evidence="2">Belongs to the purine-cytosine permease (2.A.39) family.</text>
</comment>
<evidence type="ECO:0000256" key="3">
    <source>
        <dbReference type="ARBA" id="ARBA00022692"/>
    </source>
</evidence>
<sequence length="154" mass="16485">MRIPPERLQRPFIISSIIFSGTLIGLLAWAVSTVHGGGPMWKQPGQPINGSVGWSMVFGMTSILGSWGGGTLGQSDWTRYANRPLAPTLSQMFAAPLMIIVTSTIGIVVTSCASQIVGEVIWNPIVLVGRLQDFYGNSPRGMDSDIFYGGNGLD</sequence>
<keyword evidence="5 6" id="KW-0472">Membrane</keyword>
<organism evidence="7 8">
    <name type="scientific">Marasmius oreades</name>
    <name type="common">fairy-ring Marasmius</name>
    <dbReference type="NCBI Taxonomy" id="181124"/>
    <lineage>
        <taxon>Eukaryota</taxon>
        <taxon>Fungi</taxon>
        <taxon>Dikarya</taxon>
        <taxon>Basidiomycota</taxon>
        <taxon>Agaricomycotina</taxon>
        <taxon>Agaricomycetes</taxon>
        <taxon>Agaricomycetidae</taxon>
        <taxon>Agaricales</taxon>
        <taxon>Marasmiineae</taxon>
        <taxon>Marasmiaceae</taxon>
        <taxon>Marasmius</taxon>
    </lineage>
</organism>
<keyword evidence="4 6" id="KW-1133">Transmembrane helix</keyword>
<feature type="transmembrane region" description="Helical" evidence="6">
    <location>
        <begin position="52"/>
        <end position="72"/>
    </location>
</feature>
<dbReference type="PANTHER" id="PTHR30618">
    <property type="entry name" value="NCS1 FAMILY PURINE/PYRIMIDINE TRANSPORTER"/>
    <property type="match status" value="1"/>
</dbReference>
<dbReference type="PANTHER" id="PTHR30618:SF15">
    <property type="entry name" value="NICOTINAMIDE RIBOSIDE TRANSPORTER 1-RELATED"/>
    <property type="match status" value="1"/>
</dbReference>
<dbReference type="AlphaFoldDB" id="A0A9P7UN76"/>
<dbReference type="InterPro" id="IPR045225">
    <property type="entry name" value="Uracil/uridine/allantoin_perm"/>
</dbReference>
<gene>
    <name evidence="7" type="ORF">E1B28_011992</name>
</gene>
<dbReference type="GeneID" id="66081067"/>
<keyword evidence="3 6" id="KW-0812">Transmembrane</keyword>
<evidence type="ECO:0000256" key="2">
    <source>
        <dbReference type="ARBA" id="ARBA00008974"/>
    </source>
</evidence>
<dbReference type="RefSeq" id="XP_043004419.1">
    <property type="nucleotide sequence ID" value="XM_043157054.1"/>
</dbReference>
<evidence type="ECO:0000256" key="4">
    <source>
        <dbReference type="ARBA" id="ARBA00022989"/>
    </source>
</evidence>
<protein>
    <submittedName>
        <fullName evidence="7">Uncharacterized protein</fullName>
    </submittedName>
</protein>
<evidence type="ECO:0000313" key="8">
    <source>
        <dbReference type="Proteomes" id="UP001049176"/>
    </source>
</evidence>
<dbReference type="GO" id="GO:0005886">
    <property type="term" value="C:plasma membrane"/>
    <property type="evidence" value="ECO:0007669"/>
    <property type="project" value="TreeGrafter"/>
</dbReference>
<keyword evidence="8" id="KW-1185">Reference proteome</keyword>